<dbReference type="EMBL" id="JABBVZ010000037">
    <property type="protein sequence ID" value="NMP23001.1"/>
    <property type="molecule type" value="Genomic_DNA"/>
</dbReference>
<evidence type="ECO:0000256" key="7">
    <source>
        <dbReference type="ARBA" id="ARBA00053401"/>
    </source>
</evidence>
<evidence type="ECO:0000256" key="5">
    <source>
        <dbReference type="ARBA" id="ARBA00023016"/>
    </source>
</evidence>
<evidence type="ECO:0000256" key="3">
    <source>
        <dbReference type="ARBA" id="ARBA00011738"/>
    </source>
</evidence>
<comment type="function">
    <text evidence="7 10 11">Participates actively in the response to hyperosmotic and heat shock by preventing the aggregation of stress-denatured proteins, in association with DnaK and GrpE. It is the nucleotide exchange factor for DnaK and may function as a thermosensor. Unfolded proteins bind initially to DnaJ; upon interaction with the DnaJ-bound protein, DnaK hydrolyzes its bound ATP, resulting in the formation of a stable complex. GrpE releases ADP from DnaK; ATP binding to DnaK triggers the release of the substrate protein, thus completing the reaction cycle. Several rounds of ATP-dependent interactions between DnaJ, DnaK and GrpE are required for fully efficient folding.</text>
</comment>
<name>A0A7Y0L474_9FIRM</name>
<keyword evidence="6 10" id="KW-0143">Chaperone</keyword>
<dbReference type="PANTHER" id="PTHR21237:SF23">
    <property type="entry name" value="GRPE PROTEIN HOMOLOG, MITOCHONDRIAL"/>
    <property type="match status" value="1"/>
</dbReference>
<feature type="region of interest" description="Disordered" evidence="13">
    <location>
        <begin position="1"/>
        <end position="46"/>
    </location>
</feature>
<dbReference type="GO" id="GO:0051082">
    <property type="term" value="F:unfolded protein binding"/>
    <property type="evidence" value="ECO:0007669"/>
    <property type="project" value="TreeGrafter"/>
</dbReference>
<dbReference type="PRINTS" id="PR00773">
    <property type="entry name" value="GRPEPROTEIN"/>
</dbReference>
<evidence type="ECO:0000256" key="6">
    <source>
        <dbReference type="ARBA" id="ARBA00023186"/>
    </source>
</evidence>
<comment type="similarity">
    <text evidence="2 10 12">Belongs to the GrpE family.</text>
</comment>
<evidence type="ECO:0000256" key="12">
    <source>
        <dbReference type="RuleBase" id="RU004478"/>
    </source>
</evidence>
<proteinExistence type="inferred from homology"/>
<dbReference type="NCBIfam" id="NF010738">
    <property type="entry name" value="PRK14140.1"/>
    <property type="match status" value="1"/>
</dbReference>
<evidence type="ECO:0000256" key="9">
    <source>
        <dbReference type="ARBA" id="ARBA00076414"/>
    </source>
</evidence>
<evidence type="ECO:0000256" key="8">
    <source>
        <dbReference type="ARBA" id="ARBA00072274"/>
    </source>
</evidence>
<dbReference type="SUPFAM" id="SSF58014">
    <property type="entry name" value="Coiled-coil domain of nucleotide exchange factor GrpE"/>
    <property type="match status" value="1"/>
</dbReference>
<keyword evidence="15" id="KW-1185">Reference proteome</keyword>
<evidence type="ECO:0000256" key="13">
    <source>
        <dbReference type="SAM" id="MobiDB-lite"/>
    </source>
</evidence>
<feature type="compositionally biased region" description="Basic and acidic residues" evidence="13">
    <location>
        <begin position="1"/>
        <end position="10"/>
    </location>
</feature>
<evidence type="ECO:0000256" key="11">
    <source>
        <dbReference type="RuleBase" id="RU000639"/>
    </source>
</evidence>
<dbReference type="GO" id="GO:0000774">
    <property type="term" value="F:adenyl-nucleotide exchange factor activity"/>
    <property type="evidence" value="ECO:0007669"/>
    <property type="project" value="InterPro"/>
</dbReference>
<organism evidence="14 15">
    <name type="scientific">Sulfobacillus harzensis</name>
    <dbReference type="NCBI Taxonomy" id="2729629"/>
    <lineage>
        <taxon>Bacteria</taxon>
        <taxon>Bacillati</taxon>
        <taxon>Bacillota</taxon>
        <taxon>Clostridia</taxon>
        <taxon>Eubacteriales</taxon>
        <taxon>Clostridiales Family XVII. Incertae Sedis</taxon>
        <taxon>Sulfobacillus</taxon>
    </lineage>
</organism>
<comment type="subunit">
    <text evidence="3 10">Homodimer.</text>
</comment>
<dbReference type="Proteomes" id="UP000533476">
    <property type="component" value="Unassembled WGS sequence"/>
</dbReference>
<keyword evidence="5 10" id="KW-0346">Stress response</keyword>
<dbReference type="Pfam" id="PF01025">
    <property type="entry name" value="GrpE"/>
    <property type="match status" value="1"/>
</dbReference>
<evidence type="ECO:0000256" key="4">
    <source>
        <dbReference type="ARBA" id="ARBA00022490"/>
    </source>
</evidence>
<dbReference type="GO" id="GO:0005737">
    <property type="term" value="C:cytoplasm"/>
    <property type="evidence" value="ECO:0007669"/>
    <property type="project" value="UniProtKB-SubCell"/>
</dbReference>
<dbReference type="PANTHER" id="PTHR21237">
    <property type="entry name" value="GRPE PROTEIN"/>
    <property type="match status" value="1"/>
</dbReference>
<dbReference type="CDD" id="cd00446">
    <property type="entry name" value="GrpE"/>
    <property type="match status" value="1"/>
</dbReference>
<dbReference type="InterPro" id="IPR000740">
    <property type="entry name" value="GrpE"/>
</dbReference>
<evidence type="ECO:0000313" key="14">
    <source>
        <dbReference type="EMBL" id="NMP23001.1"/>
    </source>
</evidence>
<dbReference type="GO" id="GO:0051087">
    <property type="term" value="F:protein-folding chaperone binding"/>
    <property type="evidence" value="ECO:0007669"/>
    <property type="project" value="InterPro"/>
</dbReference>
<comment type="caution">
    <text evidence="14">The sequence shown here is derived from an EMBL/GenBank/DDBJ whole genome shotgun (WGS) entry which is preliminary data.</text>
</comment>
<gene>
    <name evidence="10 14" type="primary">grpE</name>
    <name evidence="14" type="ORF">HIJ39_11645</name>
</gene>
<dbReference type="Gene3D" id="3.90.20.20">
    <property type="match status" value="1"/>
</dbReference>
<dbReference type="Gene3D" id="2.30.22.10">
    <property type="entry name" value="Head domain of nucleotide exchange factor GrpE"/>
    <property type="match status" value="1"/>
</dbReference>
<dbReference type="PROSITE" id="PS01071">
    <property type="entry name" value="GRPE"/>
    <property type="match status" value="1"/>
</dbReference>
<comment type="subcellular location">
    <subcellularLocation>
        <location evidence="1 10">Cytoplasm</location>
    </subcellularLocation>
</comment>
<keyword evidence="4 10" id="KW-0963">Cytoplasm</keyword>
<dbReference type="FunFam" id="2.30.22.10:FF:000001">
    <property type="entry name" value="Protein GrpE"/>
    <property type="match status" value="1"/>
</dbReference>
<dbReference type="RefSeq" id="WP_169099862.1">
    <property type="nucleotide sequence ID" value="NZ_JABBVZ010000037.1"/>
</dbReference>
<evidence type="ECO:0000256" key="1">
    <source>
        <dbReference type="ARBA" id="ARBA00004496"/>
    </source>
</evidence>
<feature type="compositionally biased region" description="Low complexity" evidence="13">
    <location>
        <begin position="26"/>
        <end position="39"/>
    </location>
</feature>
<evidence type="ECO:0000256" key="2">
    <source>
        <dbReference type="ARBA" id="ARBA00009054"/>
    </source>
</evidence>
<accession>A0A7Y0L474</accession>
<protein>
    <recommendedName>
        <fullName evidence="8 10">Protein GrpE</fullName>
    </recommendedName>
    <alternativeName>
        <fullName evidence="9 10">HSP-70 cofactor</fullName>
    </alternativeName>
</protein>
<sequence>MGEEEQKKTQDSPGGTDQAIDEEQEAPSSPDGGSASSDETATDWEEVARSRYDQLIRLQADFENFRRRMDRERDEIQGRVAERLLTDLLPVFDNLERAVKFMPSEGEAKVWRVGVEMTLNGFMEALARLGVKPIEALGAPFDPRYHEAVQRVDSADPEGTVVEELQRGFVWNDRVLRASMVKVSTGQAPSAEPVADGEE</sequence>
<dbReference type="InterPro" id="IPR009012">
    <property type="entry name" value="GrpE_head"/>
</dbReference>
<dbReference type="AlphaFoldDB" id="A0A7Y0L474"/>
<dbReference type="GO" id="GO:0042803">
    <property type="term" value="F:protein homodimerization activity"/>
    <property type="evidence" value="ECO:0007669"/>
    <property type="project" value="InterPro"/>
</dbReference>
<dbReference type="InterPro" id="IPR013805">
    <property type="entry name" value="GrpE_CC"/>
</dbReference>
<dbReference type="HAMAP" id="MF_01151">
    <property type="entry name" value="GrpE"/>
    <property type="match status" value="1"/>
</dbReference>
<dbReference type="GO" id="GO:0006457">
    <property type="term" value="P:protein folding"/>
    <property type="evidence" value="ECO:0007669"/>
    <property type="project" value="InterPro"/>
</dbReference>
<evidence type="ECO:0000256" key="10">
    <source>
        <dbReference type="HAMAP-Rule" id="MF_01151"/>
    </source>
</evidence>
<evidence type="ECO:0000313" key="15">
    <source>
        <dbReference type="Proteomes" id="UP000533476"/>
    </source>
</evidence>
<dbReference type="SUPFAM" id="SSF51064">
    <property type="entry name" value="Head domain of nucleotide exchange factor GrpE"/>
    <property type="match status" value="1"/>
</dbReference>
<reference evidence="14 15" key="1">
    <citation type="submission" date="2020-04" db="EMBL/GenBank/DDBJ databases">
        <authorList>
            <person name="Zhang R."/>
            <person name="Schippers A."/>
        </authorList>
    </citation>
    <scope>NUCLEOTIDE SEQUENCE [LARGE SCALE GENOMIC DNA]</scope>
    <source>
        <strain evidence="14 15">DSM 109850</strain>
    </source>
</reference>